<keyword evidence="2" id="KW-0472">Membrane</keyword>
<name>A0A2P5WVM6_GOSBA</name>
<organism evidence="3 4">
    <name type="scientific">Gossypium barbadense</name>
    <name type="common">Sea Island cotton</name>
    <name type="synonym">Hibiscus barbadensis</name>
    <dbReference type="NCBI Taxonomy" id="3634"/>
    <lineage>
        <taxon>Eukaryota</taxon>
        <taxon>Viridiplantae</taxon>
        <taxon>Streptophyta</taxon>
        <taxon>Embryophyta</taxon>
        <taxon>Tracheophyta</taxon>
        <taxon>Spermatophyta</taxon>
        <taxon>Magnoliopsida</taxon>
        <taxon>eudicotyledons</taxon>
        <taxon>Gunneridae</taxon>
        <taxon>Pentapetalae</taxon>
        <taxon>rosids</taxon>
        <taxon>malvids</taxon>
        <taxon>Malvales</taxon>
        <taxon>Malvaceae</taxon>
        <taxon>Malvoideae</taxon>
        <taxon>Gossypium</taxon>
    </lineage>
</organism>
<dbReference type="EMBL" id="KZ666363">
    <property type="protein sequence ID" value="PPR95109.1"/>
    <property type="molecule type" value="Genomic_DNA"/>
</dbReference>
<evidence type="ECO:0000256" key="1">
    <source>
        <dbReference type="SAM" id="MobiDB-lite"/>
    </source>
</evidence>
<reference evidence="3 4" key="1">
    <citation type="submission" date="2015-01" db="EMBL/GenBank/DDBJ databases">
        <title>Genome of allotetraploid Gossypium barbadense reveals genomic plasticity and fiber elongation in cotton evolution.</title>
        <authorList>
            <person name="Chen X."/>
            <person name="Liu X."/>
            <person name="Zhao B."/>
            <person name="Zheng H."/>
            <person name="Hu Y."/>
            <person name="Lu G."/>
            <person name="Yang C."/>
            <person name="Chen J."/>
            <person name="Shan C."/>
            <person name="Zhang L."/>
            <person name="Zhou Y."/>
            <person name="Wang L."/>
            <person name="Guo W."/>
            <person name="Bai Y."/>
            <person name="Ruan J."/>
            <person name="Shangguan X."/>
            <person name="Mao Y."/>
            <person name="Jiang J."/>
            <person name="Zhu Y."/>
            <person name="Lei J."/>
            <person name="Kang H."/>
            <person name="Chen S."/>
            <person name="He X."/>
            <person name="Wang R."/>
            <person name="Wang Y."/>
            <person name="Chen J."/>
            <person name="Wang L."/>
            <person name="Yu S."/>
            <person name="Wang B."/>
            <person name="Wei J."/>
            <person name="Song S."/>
            <person name="Lu X."/>
            <person name="Gao Z."/>
            <person name="Gu W."/>
            <person name="Deng X."/>
            <person name="Ma D."/>
            <person name="Wang S."/>
            <person name="Liang W."/>
            <person name="Fang L."/>
            <person name="Cai C."/>
            <person name="Zhu X."/>
            <person name="Zhou B."/>
            <person name="Zhang Y."/>
            <person name="Chen Z."/>
            <person name="Xu S."/>
            <person name="Zhu R."/>
            <person name="Wang S."/>
            <person name="Zhang T."/>
            <person name="Zhao G."/>
        </authorList>
    </citation>
    <scope>NUCLEOTIDE SEQUENCE [LARGE SCALE GENOMIC DNA]</scope>
    <source>
        <strain evidence="4">cv. Xinhai21</strain>
        <tissue evidence="3">Leaf</tissue>
    </source>
</reference>
<accession>A0A2P5WVM6</accession>
<evidence type="ECO:0000313" key="3">
    <source>
        <dbReference type="EMBL" id="PPR95109.1"/>
    </source>
</evidence>
<dbReference type="PRINTS" id="PR00259">
    <property type="entry name" value="TMFOUR"/>
</dbReference>
<dbReference type="AlphaFoldDB" id="A0A2P5WVM6"/>
<dbReference type="OrthoDB" id="723894at2759"/>
<feature type="region of interest" description="Disordered" evidence="1">
    <location>
        <begin position="232"/>
        <end position="263"/>
    </location>
</feature>
<proteinExistence type="predicted"/>
<dbReference type="Proteomes" id="UP000239757">
    <property type="component" value="Unassembled WGS sequence"/>
</dbReference>
<feature type="compositionally biased region" description="Polar residues" evidence="1">
    <location>
        <begin position="292"/>
        <end position="302"/>
    </location>
</feature>
<feature type="transmembrane region" description="Helical" evidence="2">
    <location>
        <begin position="198"/>
        <end position="217"/>
    </location>
</feature>
<gene>
    <name evidence="3" type="ORF">GOBAR_AA25558</name>
</gene>
<evidence type="ECO:0008006" key="5">
    <source>
        <dbReference type="Google" id="ProtNLM"/>
    </source>
</evidence>
<protein>
    <recommendedName>
        <fullName evidence="5">Tetraspanin</fullName>
    </recommendedName>
</protein>
<feature type="transmembrane region" description="Helical" evidence="2">
    <location>
        <begin position="12"/>
        <end position="34"/>
    </location>
</feature>
<feature type="region of interest" description="Disordered" evidence="1">
    <location>
        <begin position="275"/>
        <end position="302"/>
    </location>
</feature>
<sequence>MRPNCCHVSFAFVLKFLNFLQAFLGVSILLYSLWMLDQWNHHVPISPPPSAPSPDSSLPVLFNSRPVVGGARAAKVFDDLAAGLVSGLDNGVGFELSSVKLPAPWFIYSFMGVGIVLCCISLIGCIAAESINGCCLCFVSYLDESLYFLLNEVGFREASLVAFIAIDRRWEKDIPFDPTGELDSLRSFIEDNIDICKWVGLSVVIIQVLALLVAVILRAMVSVRRRDIDDEDDYERGRTREPLLHPQSNHTSTSAKDDGRVSHSDFWGSRIREKYGMNSGDRYNSADKYDLLNQNASSTKSK</sequence>
<keyword evidence="2" id="KW-0812">Transmembrane</keyword>
<keyword evidence="2" id="KW-1133">Transmembrane helix</keyword>
<evidence type="ECO:0000313" key="4">
    <source>
        <dbReference type="Proteomes" id="UP000239757"/>
    </source>
</evidence>
<evidence type="ECO:0000256" key="2">
    <source>
        <dbReference type="SAM" id="Phobius"/>
    </source>
</evidence>
<feature type="transmembrane region" description="Helical" evidence="2">
    <location>
        <begin position="105"/>
        <end position="126"/>
    </location>
</feature>